<evidence type="ECO:0000256" key="1">
    <source>
        <dbReference type="SAM" id="MobiDB-lite"/>
    </source>
</evidence>
<feature type="region of interest" description="Disordered" evidence="1">
    <location>
        <begin position="1"/>
        <end position="33"/>
    </location>
</feature>
<accession>K0RXE6</accession>
<reference evidence="2 3" key="1">
    <citation type="journal article" date="2012" name="Genome Biol.">
        <title>Genome and low-iron response of an oceanic diatom adapted to chronic iron limitation.</title>
        <authorList>
            <person name="Lommer M."/>
            <person name="Specht M."/>
            <person name="Roy A.S."/>
            <person name="Kraemer L."/>
            <person name="Andreson R."/>
            <person name="Gutowska M.A."/>
            <person name="Wolf J."/>
            <person name="Bergner S.V."/>
            <person name="Schilhabel M.B."/>
            <person name="Klostermeier U.C."/>
            <person name="Beiko R.G."/>
            <person name="Rosenstiel P."/>
            <person name="Hippler M."/>
            <person name="Laroche J."/>
        </authorList>
    </citation>
    <scope>NUCLEOTIDE SEQUENCE [LARGE SCALE GENOMIC DNA]</scope>
    <source>
        <strain evidence="2 3">CCMP1005</strain>
    </source>
</reference>
<sequence length="304" mass="32376">RVAEASSARAPPAPEPPRSPEGGGDLDRWDRSDPGKLAYNDGALFGFHMLTQAQKIRDYSAMDTYVDTASLWDQAWHDSFVRNGLSDFVPPLTDNLDVLVVGSSFQASQEGGLAAAAVDGGRTGLDSGDDGGDSAASPTVESPTEKGAESSAAGSPLQVAKAAREDSSCSFLASIFDDESGLMSGGENLDVESYDCIMDRGLLAGLFGSGGGEGNEEEDVARLLYQATRRLRDCGIYVASTPPLSQKAKEYLTRAGERLGLQWVFDLDGISDDKASVSVARKYFKDELPPGWQSFWAKGLREDV</sequence>
<feature type="non-terminal residue" evidence="2">
    <location>
        <position position="1"/>
    </location>
</feature>
<comment type="caution">
    <text evidence="2">The sequence shown here is derived from an EMBL/GenBank/DDBJ whole genome shotgun (WGS) entry which is preliminary data.</text>
</comment>
<dbReference type="AlphaFoldDB" id="K0RXE6"/>
<evidence type="ECO:0000313" key="2">
    <source>
        <dbReference type="EMBL" id="EJK51407.1"/>
    </source>
</evidence>
<name>K0RXE6_THAOC</name>
<feature type="region of interest" description="Disordered" evidence="1">
    <location>
        <begin position="118"/>
        <end position="159"/>
    </location>
</feature>
<gene>
    <name evidence="2" type="ORF">THAOC_29419</name>
</gene>
<feature type="compositionally biased region" description="Low complexity" evidence="1">
    <location>
        <begin position="1"/>
        <end position="10"/>
    </location>
</feature>
<dbReference type="OrthoDB" id="47812at2759"/>
<dbReference type="Proteomes" id="UP000266841">
    <property type="component" value="Unassembled WGS sequence"/>
</dbReference>
<evidence type="ECO:0000313" key="3">
    <source>
        <dbReference type="Proteomes" id="UP000266841"/>
    </source>
</evidence>
<dbReference type="EMBL" id="AGNL01041692">
    <property type="protein sequence ID" value="EJK51407.1"/>
    <property type="molecule type" value="Genomic_DNA"/>
</dbReference>
<organism evidence="2 3">
    <name type="scientific">Thalassiosira oceanica</name>
    <name type="common">Marine diatom</name>
    <dbReference type="NCBI Taxonomy" id="159749"/>
    <lineage>
        <taxon>Eukaryota</taxon>
        <taxon>Sar</taxon>
        <taxon>Stramenopiles</taxon>
        <taxon>Ochrophyta</taxon>
        <taxon>Bacillariophyta</taxon>
        <taxon>Coscinodiscophyceae</taxon>
        <taxon>Thalassiosirophycidae</taxon>
        <taxon>Thalassiosirales</taxon>
        <taxon>Thalassiosiraceae</taxon>
        <taxon>Thalassiosira</taxon>
    </lineage>
</organism>
<protein>
    <submittedName>
        <fullName evidence="2">Uncharacterized protein</fullName>
    </submittedName>
</protein>
<keyword evidence="3" id="KW-1185">Reference proteome</keyword>
<proteinExistence type="predicted"/>